<accession>A0ABV3TXV1</accession>
<feature type="binding site" evidence="7">
    <location>
        <begin position="280"/>
        <end position="281"/>
    </location>
    <ligand>
        <name>succinyl-CoA</name>
        <dbReference type="ChEBI" id="CHEBI:57292"/>
    </ligand>
</feature>
<comment type="pathway">
    <text evidence="7">Amino-acid biosynthesis; L-lysine biosynthesis via DAP pathway; LL-2,6-diaminopimelate from (S)-tetrahydrodipicolinate (succinylase route): step 1/3.</text>
</comment>
<comment type="subunit">
    <text evidence="7">Homotrimer.</text>
</comment>
<dbReference type="Gene3D" id="3.30.70.2010">
    <property type="match status" value="1"/>
</dbReference>
<gene>
    <name evidence="7 9" type="primary">dapD</name>
    <name evidence="9" type="ORF">AB4875_13160</name>
</gene>
<sequence>MTQASFAFGLGLGTQNSKGEWLDTFYPSPLLNPSEDLIKAVQTVIAPLQGNTAIAVTSEQMAQIADAIAASDSAAQATIAAQLASGDQPLVITLLSSDDAPGSVPEGYLKLHLLSHRLVKPHSIDLTGLFGVLPNVAWTNLGAVDISELADRQLKARLKGELLEVMSVDKFPKMTNYVVPAGVRIAHTARVRLGAYLGEGTTIMHEGFVNFNAGTEGPGMIEGRISAGVMVGSGSDLGGGCSTMGTLSGGNNIIISVGKECLIGANAGVGIPLGDRCTIEAGLYITAGSVLTMIDADGAVAGTTKARELSGQSDLLFRRNSKNGAIEVLTNKSAIALNEMLHAHN</sequence>
<dbReference type="EC" id="2.3.1.117" evidence="7"/>
<evidence type="ECO:0000313" key="9">
    <source>
        <dbReference type="EMBL" id="MEX1666435.1"/>
    </source>
</evidence>
<keyword evidence="1 7" id="KW-0963">Cytoplasm</keyword>
<proteinExistence type="inferred from homology"/>
<evidence type="ECO:0000256" key="3">
    <source>
        <dbReference type="ARBA" id="ARBA00022679"/>
    </source>
</evidence>
<keyword evidence="6 7" id="KW-0012">Acyltransferase</keyword>
<organism evidence="9 10">
    <name type="scientific">Zhongshania arctica</name>
    <dbReference type="NCBI Taxonomy" id="3238302"/>
    <lineage>
        <taxon>Bacteria</taxon>
        <taxon>Pseudomonadati</taxon>
        <taxon>Pseudomonadota</taxon>
        <taxon>Gammaproteobacteria</taxon>
        <taxon>Cellvibrionales</taxon>
        <taxon>Spongiibacteraceae</taxon>
        <taxon>Zhongshania</taxon>
    </lineage>
</organism>
<feature type="binding site" evidence="7">
    <location>
        <position position="224"/>
    </location>
    <ligand>
        <name>succinyl-CoA</name>
        <dbReference type="ChEBI" id="CHEBI:57292"/>
    </ligand>
</feature>
<dbReference type="InterPro" id="IPR019876">
    <property type="entry name" value="DapD_gammaproteobac"/>
</dbReference>
<evidence type="ECO:0000256" key="5">
    <source>
        <dbReference type="ARBA" id="ARBA00023154"/>
    </source>
</evidence>
<feature type="binding site" evidence="7">
    <location>
        <position position="242"/>
    </location>
    <ligand>
        <name>succinyl-CoA</name>
        <dbReference type="ChEBI" id="CHEBI:57292"/>
    </ligand>
</feature>
<dbReference type="InterPro" id="IPR011004">
    <property type="entry name" value="Trimer_LpxA-like_sf"/>
</dbReference>
<feature type="binding site" evidence="7">
    <location>
        <position position="305"/>
    </location>
    <ligand>
        <name>succinyl-CoA</name>
        <dbReference type="ChEBI" id="CHEBI:57292"/>
    </ligand>
</feature>
<comment type="subcellular location">
    <subcellularLocation>
        <location evidence="7">Cytoplasm</location>
    </subcellularLocation>
</comment>
<evidence type="ECO:0000256" key="1">
    <source>
        <dbReference type="ARBA" id="ARBA00022490"/>
    </source>
</evidence>
<keyword evidence="2 7" id="KW-0028">Amino-acid biosynthesis</keyword>
<dbReference type="InterPro" id="IPR032784">
    <property type="entry name" value="THDPS_M"/>
</dbReference>
<evidence type="ECO:0000256" key="7">
    <source>
        <dbReference type="HAMAP-Rule" id="MF_02122"/>
    </source>
</evidence>
<evidence type="ECO:0000259" key="8">
    <source>
        <dbReference type="Pfam" id="PF14789"/>
    </source>
</evidence>
<dbReference type="InterPro" id="IPR001451">
    <property type="entry name" value="Hexapep"/>
</dbReference>
<keyword evidence="7" id="KW-0479">Metal-binding</keyword>
<comment type="function">
    <text evidence="7">Catalyzes the conversion of the cyclic tetrahydrodipicolinate (THDP) into the acyclic N-succinyl-L-2-amino-6-oxopimelate using succinyl-CoA.</text>
</comment>
<dbReference type="CDD" id="cd04649">
    <property type="entry name" value="LbH_THP_succinylT_putative"/>
    <property type="match status" value="1"/>
</dbReference>
<dbReference type="InterPro" id="IPR026586">
    <property type="entry name" value="Type2_DapD"/>
</dbReference>
<dbReference type="HAMAP" id="MF_02122">
    <property type="entry name" value="DapD_type2"/>
    <property type="match status" value="1"/>
</dbReference>
<dbReference type="Pfam" id="PF14602">
    <property type="entry name" value="Hexapep_2"/>
    <property type="match status" value="1"/>
</dbReference>
<keyword evidence="4 7" id="KW-0220">Diaminopimelate biosynthesis</keyword>
<dbReference type="RefSeq" id="WP_296436724.1">
    <property type="nucleotide sequence ID" value="NZ_JBFRYB010000001.1"/>
</dbReference>
<feature type="binding site" evidence="7">
    <location>
        <position position="206"/>
    </location>
    <ligand>
        <name>Mg(2+)</name>
        <dbReference type="ChEBI" id="CHEBI:18420"/>
        <label>2</label>
        <note>ligand shared between trimeric partners</note>
    </ligand>
</feature>
<keyword evidence="7" id="KW-0460">Magnesium</keyword>
<dbReference type="EMBL" id="JBFRYB010000001">
    <property type="protein sequence ID" value="MEX1666435.1"/>
    <property type="molecule type" value="Genomic_DNA"/>
</dbReference>
<feature type="binding site" evidence="7">
    <location>
        <position position="288"/>
    </location>
    <ligand>
        <name>succinyl-CoA</name>
        <dbReference type="ChEBI" id="CHEBI:57292"/>
    </ligand>
</feature>
<keyword evidence="10" id="KW-1185">Reference proteome</keyword>
<feature type="active site" description="Acyl-anhydride intermediate" evidence="7">
    <location>
        <position position="222"/>
    </location>
</feature>
<feature type="binding site" evidence="7">
    <location>
        <position position="265"/>
    </location>
    <ligand>
        <name>succinyl-CoA</name>
        <dbReference type="ChEBI" id="CHEBI:57292"/>
    </ligand>
</feature>
<dbReference type="SUPFAM" id="SSF51161">
    <property type="entry name" value="Trimeric LpxA-like enzymes"/>
    <property type="match status" value="1"/>
</dbReference>
<dbReference type="GO" id="GO:0008666">
    <property type="term" value="F:2,3,4,5-tetrahydropyridine-2,6-dicarboxylate N-succinyltransferase activity"/>
    <property type="evidence" value="ECO:0007669"/>
    <property type="project" value="UniProtKB-EC"/>
</dbReference>
<feature type="binding site" evidence="7">
    <location>
        <begin position="318"/>
        <end position="321"/>
    </location>
    <ligand>
        <name>succinyl-CoA</name>
        <dbReference type="ChEBI" id="CHEBI:57292"/>
    </ligand>
</feature>
<keyword evidence="3 7" id="KW-0808">Transferase</keyword>
<dbReference type="Gene3D" id="3.30.60.70">
    <property type="entry name" value="Trimeric LpxA-like enzymes"/>
    <property type="match status" value="1"/>
</dbReference>
<dbReference type="NCBIfam" id="TIGR03536">
    <property type="entry name" value="DapD_gpp"/>
    <property type="match status" value="1"/>
</dbReference>
<evidence type="ECO:0000256" key="4">
    <source>
        <dbReference type="ARBA" id="ARBA00022915"/>
    </source>
</evidence>
<feature type="binding site" evidence="7">
    <location>
        <position position="239"/>
    </location>
    <ligand>
        <name>succinyl-CoA</name>
        <dbReference type="ChEBI" id="CHEBI:57292"/>
    </ligand>
</feature>
<protein>
    <recommendedName>
        <fullName evidence="7">2,3,4,5-tetrahydropyridine-2,6-dicarboxylate N-succinyltransferase</fullName>
        <ecNumber evidence="7">2.3.1.117</ecNumber>
    </recommendedName>
    <alternativeName>
        <fullName evidence="7">Tetrahydrodipicolinate N-succinyltransferase</fullName>
        <shortName evidence="7">THDP succinyltransferase</shortName>
        <shortName evidence="7">THP succinyltransferase</shortName>
    </alternativeName>
    <alternativeName>
        <fullName evidence="7">Tetrahydropicolinate succinylase</fullName>
    </alternativeName>
</protein>
<evidence type="ECO:0000256" key="6">
    <source>
        <dbReference type="ARBA" id="ARBA00023315"/>
    </source>
</evidence>
<comment type="caution">
    <text evidence="7">Lacks conserved residue(s) required for the propagation of feature annotation.</text>
</comment>
<evidence type="ECO:0000313" key="10">
    <source>
        <dbReference type="Proteomes" id="UP001557484"/>
    </source>
</evidence>
<dbReference type="InterPro" id="IPR038361">
    <property type="entry name" value="THDPS_M_sf"/>
</dbReference>
<comment type="catalytic activity">
    <reaction evidence="7">
        <text>(S)-2,3,4,5-tetrahydrodipicolinate + succinyl-CoA + H2O = (S)-2-succinylamino-6-oxoheptanedioate + CoA</text>
        <dbReference type="Rhea" id="RHEA:17325"/>
        <dbReference type="ChEBI" id="CHEBI:15377"/>
        <dbReference type="ChEBI" id="CHEBI:15685"/>
        <dbReference type="ChEBI" id="CHEBI:16845"/>
        <dbReference type="ChEBI" id="CHEBI:57287"/>
        <dbReference type="ChEBI" id="CHEBI:57292"/>
        <dbReference type="EC" id="2.3.1.117"/>
    </reaction>
</comment>
<dbReference type="Pfam" id="PF14789">
    <property type="entry name" value="THDPS_M"/>
    <property type="match status" value="1"/>
</dbReference>
<dbReference type="Gene3D" id="2.160.10.10">
    <property type="entry name" value="Hexapeptide repeat proteins"/>
    <property type="match status" value="1"/>
</dbReference>
<keyword evidence="5 7" id="KW-0457">Lysine biosynthesis</keyword>
<name>A0ABV3TXV1_9GAMM</name>
<feature type="domain" description="2,3,4,5-tetrahydropyridine-2,6-dicarboxylate N-succinyltransferase middle" evidence="8">
    <location>
        <begin position="133"/>
        <end position="173"/>
    </location>
</feature>
<dbReference type="Proteomes" id="UP001557484">
    <property type="component" value="Unassembled WGS sequence"/>
</dbReference>
<comment type="caution">
    <text evidence="9">The sequence shown here is derived from an EMBL/GenBank/DDBJ whole genome shotgun (WGS) entry which is preliminary data.</text>
</comment>
<evidence type="ECO:0000256" key="2">
    <source>
        <dbReference type="ARBA" id="ARBA00022605"/>
    </source>
</evidence>
<reference evidence="9 10" key="1">
    <citation type="journal article" date="2011" name="Int. J. Syst. Evol. Microbiol.">
        <title>Zhongshania antarctica gen. nov., sp. nov. and Zhongshania guokunii sp. nov., gammaproteobacteria respectively isolated from coastal attached (fast) ice and surface seawater of the Antarctic.</title>
        <authorList>
            <person name="Li H.J."/>
            <person name="Zhang X.Y."/>
            <person name="Chen C.X."/>
            <person name="Zhang Y.J."/>
            <person name="Gao Z.M."/>
            <person name="Yu Y."/>
            <person name="Chen X.L."/>
            <person name="Chen B."/>
            <person name="Zhang Y.Z."/>
        </authorList>
    </citation>
    <scope>NUCLEOTIDE SEQUENCE [LARGE SCALE GENOMIC DNA]</scope>
    <source>
        <strain evidence="9 10">R06B22</strain>
    </source>
</reference>
<comment type="similarity">
    <text evidence="7">Belongs to the type 2 tetrahydrodipicolinate N-succinyltransferase family.</text>
</comment>